<dbReference type="PaxDb" id="8022-A0A060ZHR2"/>
<protein>
    <recommendedName>
        <fullName evidence="3">Suppressor APC domain-containing protein 1</fullName>
    </recommendedName>
</protein>
<proteinExistence type="predicted"/>
<dbReference type="AlphaFoldDB" id="A0A060ZHR2"/>
<evidence type="ECO:0000313" key="1">
    <source>
        <dbReference type="EMBL" id="CDR00705.1"/>
    </source>
</evidence>
<dbReference type="STRING" id="8022.A0A060ZHR2"/>
<reference evidence="1" key="1">
    <citation type="journal article" date="2014" name="Nat. Commun.">
        <title>The rainbow trout genome provides novel insights into evolution after whole-genome duplication in vertebrates.</title>
        <authorList>
            <person name="Berthelot C."/>
            <person name="Brunet F."/>
            <person name="Chalopin D."/>
            <person name="Juanchich A."/>
            <person name="Bernard M."/>
            <person name="Noel B."/>
            <person name="Bento P."/>
            <person name="Da Silva C."/>
            <person name="Labadie K."/>
            <person name="Alberti A."/>
            <person name="Aury J.M."/>
            <person name="Louis A."/>
            <person name="Dehais P."/>
            <person name="Bardou P."/>
            <person name="Montfort J."/>
            <person name="Klopp C."/>
            <person name="Cabau C."/>
            <person name="Gaspin C."/>
            <person name="Thorgaard G.H."/>
            <person name="Boussaha M."/>
            <person name="Quillet E."/>
            <person name="Guyomard R."/>
            <person name="Galiana D."/>
            <person name="Bobe J."/>
            <person name="Volff J.N."/>
            <person name="Genet C."/>
            <person name="Wincker P."/>
            <person name="Jaillon O."/>
            <person name="Roest Crollius H."/>
            <person name="Guiguen Y."/>
        </authorList>
    </citation>
    <scope>NUCLEOTIDE SEQUENCE [LARGE SCALE GENOMIC DNA]</scope>
</reference>
<gene>
    <name evidence="1" type="ORF">GSONMT00010782001</name>
</gene>
<evidence type="ECO:0000313" key="2">
    <source>
        <dbReference type="Proteomes" id="UP000193380"/>
    </source>
</evidence>
<dbReference type="Proteomes" id="UP000193380">
    <property type="component" value="Unassembled WGS sequence"/>
</dbReference>
<evidence type="ECO:0008006" key="3">
    <source>
        <dbReference type="Google" id="ProtNLM"/>
    </source>
</evidence>
<dbReference type="InterPro" id="IPR026828">
    <property type="entry name" value="SAPC2_1/2"/>
</dbReference>
<sequence length="190" mass="21232">MLPKFHFLFSQIKRLKDLEREKDSLWAGLQVLEQARLWYRRILEDNRARQANVCTRAGARAKEWGGEVWGGAGASSCLLRSQIQRVNGSLGSLMSMPNVISCPSSPKRNGVEVSDSELRWQNTVLVQVRENPFSIFILDLQPWSWRDNGCAGLFISQPTTKASSFSSFDSCWLVGGGGHFSHVFILAGGE</sequence>
<organism evidence="1 2">
    <name type="scientific">Oncorhynchus mykiss</name>
    <name type="common">Rainbow trout</name>
    <name type="synonym">Salmo gairdneri</name>
    <dbReference type="NCBI Taxonomy" id="8022"/>
    <lineage>
        <taxon>Eukaryota</taxon>
        <taxon>Metazoa</taxon>
        <taxon>Chordata</taxon>
        <taxon>Craniata</taxon>
        <taxon>Vertebrata</taxon>
        <taxon>Euteleostomi</taxon>
        <taxon>Actinopterygii</taxon>
        <taxon>Neopterygii</taxon>
        <taxon>Teleostei</taxon>
        <taxon>Protacanthopterygii</taxon>
        <taxon>Salmoniformes</taxon>
        <taxon>Salmonidae</taxon>
        <taxon>Salmoninae</taxon>
        <taxon>Oncorhynchus</taxon>
    </lineage>
</organism>
<dbReference type="Pfam" id="PF11414">
    <property type="entry name" value="Suppressor_APC"/>
    <property type="match status" value="1"/>
</dbReference>
<dbReference type="EMBL" id="FR959919">
    <property type="protein sequence ID" value="CDR00705.1"/>
    <property type="molecule type" value="Genomic_DNA"/>
</dbReference>
<accession>A0A060ZHR2</accession>
<dbReference type="PANTHER" id="PTHR14907">
    <property type="entry name" value="FI14130P"/>
    <property type="match status" value="1"/>
</dbReference>
<reference evidence="1" key="2">
    <citation type="submission" date="2014-03" db="EMBL/GenBank/DDBJ databases">
        <authorList>
            <person name="Genoscope - CEA"/>
        </authorList>
    </citation>
    <scope>NUCLEOTIDE SEQUENCE</scope>
</reference>
<name>A0A060ZHR2_ONCMY</name>
<dbReference type="PANTHER" id="PTHR14907:SF2">
    <property type="entry name" value="SUPPRESSOR APC DOMAIN-CONTAINING PROTEIN 2"/>
    <property type="match status" value="1"/>
</dbReference>